<evidence type="ECO:0000313" key="4">
    <source>
        <dbReference type="Proteomes" id="UP000721861"/>
    </source>
</evidence>
<keyword evidence="3" id="KW-0378">Hydrolase</keyword>
<dbReference type="PANTHER" id="PTHR36435:SF1">
    <property type="entry name" value="CAAX AMINO TERMINAL PROTEASE FAMILY PROTEIN"/>
    <property type="match status" value="1"/>
</dbReference>
<keyword evidence="3" id="KW-0482">Metalloprotease</keyword>
<reference evidence="3 4" key="1">
    <citation type="journal article" date="2014" name="Int. J. Syst. Evol. Microbiol.">
        <title>Carboxylicivirga gen. nov. in the family Marinilabiliaceae with two novel species, Carboxylicivirga mesophila sp. nov. and Carboxylicivirga taeanensis sp. nov., and reclassification of Cytophaga fermentans as Saccharicrinis fermentans gen. nov., comb. nov.</title>
        <authorList>
            <person name="Yang S.H."/>
            <person name="Seo H.S."/>
            <person name="Woo J.H."/>
            <person name="Oh H.M."/>
            <person name="Jang H."/>
            <person name="Lee J.H."/>
            <person name="Kim S.J."/>
            <person name="Kwon K.K."/>
        </authorList>
    </citation>
    <scope>NUCLEOTIDE SEQUENCE [LARGE SCALE GENOMIC DNA]</scope>
    <source>
        <strain evidence="3 4">JCM 18290</strain>
    </source>
</reference>
<organism evidence="3 4">
    <name type="scientific">Carboxylicivirga mesophila</name>
    <dbReference type="NCBI Taxonomy" id="1166478"/>
    <lineage>
        <taxon>Bacteria</taxon>
        <taxon>Pseudomonadati</taxon>
        <taxon>Bacteroidota</taxon>
        <taxon>Bacteroidia</taxon>
        <taxon>Marinilabiliales</taxon>
        <taxon>Marinilabiliaceae</taxon>
        <taxon>Carboxylicivirga</taxon>
    </lineage>
</organism>
<feature type="transmembrane region" description="Helical" evidence="1">
    <location>
        <begin position="17"/>
        <end position="43"/>
    </location>
</feature>
<keyword evidence="1" id="KW-0812">Transmembrane</keyword>
<feature type="transmembrane region" description="Helical" evidence="1">
    <location>
        <begin position="142"/>
        <end position="162"/>
    </location>
</feature>
<feature type="domain" description="CAAX prenyl protease 2/Lysostaphin resistance protein A-like" evidence="2">
    <location>
        <begin position="149"/>
        <end position="245"/>
    </location>
</feature>
<dbReference type="EMBL" id="JAGUCN010000015">
    <property type="protein sequence ID" value="MBS2212396.1"/>
    <property type="molecule type" value="Genomic_DNA"/>
</dbReference>
<keyword evidence="4" id="KW-1185">Reference proteome</keyword>
<keyword evidence="1" id="KW-1133">Transmembrane helix</keyword>
<dbReference type="InterPro" id="IPR003675">
    <property type="entry name" value="Rce1/LyrA-like_dom"/>
</dbReference>
<accession>A0ABS5KBT1</accession>
<dbReference type="GO" id="GO:0008237">
    <property type="term" value="F:metallopeptidase activity"/>
    <property type="evidence" value="ECO:0007669"/>
    <property type="project" value="UniProtKB-KW"/>
</dbReference>
<sequence length="310" mass="34775">MKHLESSYTGQNEWWKYLLLILISFLGGQFFGAIPLLVVLAWAGSGNIDTGAVQSMDFAAMGINSSLGLGLIILPFILSLVLFVVLVKAFHQRSFTTVINGTKSIRWRRVIIGAGLWGMIMAFTLVVDYYMNIDNYEMRLNWNALIVLALVSILLIPFQAFYEEILFRGYLAQGIGRLFKNRILVLIIPSVFFALMHGTNPEIQKFGFWVMMPQYFIMGFVYALISVFDDGIELAMGAHAVNNVFISMFVTADGLAFQTDALLKAHEIDPSKELGTLLVASLVFVGALAFKYRWQLSVLFKKIEAPVEEV</sequence>
<protein>
    <submittedName>
        <fullName evidence="3">CPBP family intramembrane metalloprotease</fullName>
    </submittedName>
</protein>
<comment type="caution">
    <text evidence="3">The sequence shown here is derived from an EMBL/GenBank/DDBJ whole genome shotgun (WGS) entry which is preliminary data.</text>
</comment>
<proteinExistence type="predicted"/>
<dbReference type="Pfam" id="PF02517">
    <property type="entry name" value="Rce1-like"/>
    <property type="match status" value="1"/>
</dbReference>
<dbReference type="PANTHER" id="PTHR36435">
    <property type="entry name" value="SLR1288 PROTEIN"/>
    <property type="match status" value="1"/>
</dbReference>
<feature type="transmembrane region" description="Helical" evidence="1">
    <location>
        <begin position="206"/>
        <end position="228"/>
    </location>
</feature>
<feature type="transmembrane region" description="Helical" evidence="1">
    <location>
        <begin position="277"/>
        <end position="294"/>
    </location>
</feature>
<feature type="transmembrane region" description="Helical" evidence="1">
    <location>
        <begin position="63"/>
        <end position="90"/>
    </location>
</feature>
<evidence type="ECO:0000256" key="1">
    <source>
        <dbReference type="SAM" id="Phobius"/>
    </source>
</evidence>
<name>A0ABS5KBT1_9BACT</name>
<keyword evidence="3" id="KW-0645">Protease</keyword>
<feature type="transmembrane region" description="Helical" evidence="1">
    <location>
        <begin position="110"/>
        <end position="130"/>
    </location>
</feature>
<dbReference type="RefSeq" id="WP_212229019.1">
    <property type="nucleotide sequence ID" value="NZ_JAGUCN010000015.1"/>
</dbReference>
<feature type="transmembrane region" description="Helical" evidence="1">
    <location>
        <begin position="183"/>
        <end position="200"/>
    </location>
</feature>
<gene>
    <name evidence="3" type="ORF">KEM09_13350</name>
</gene>
<dbReference type="Proteomes" id="UP000721861">
    <property type="component" value="Unassembled WGS sequence"/>
</dbReference>
<dbReference type="InterPro" id="IPR052710">
    <property type="entry name" value="CAAX_protease"/>
</dbReference>
<evidence type="ECO:0000259" key="2">
    <source>
        <dbReference type="Pfam" id="PF02517"/>
    </source>
</evidence>
<keyword evidence="1" id="KW-0472">Membrane</keyword>
<evidence type="ECO:0000313" key="3">
    <source>
        <dbReference type="EMBL" id="MBS2212396.1"/>
    </source>
</evidence>